<gene>
    <name evidence="4" type="ORF">QJ522_13375</name>
</gene>
<reference evidence="4" key="1">
    <citation type="submission" date="2023-05" db="EMBL/GenBank/DDBJ databases">
        <title>Anaerotaeda fermentans gen. nov., sp. nov., a novel anaerobic planctomycete of the new family within the order Sedimentisphaerales isolated from Taman Peninsula, Russia.</title>
        <authorList>
            <person name="Khomyakova M.A."/>
            <person name="Merkel A.Y."/>
            <person name="Slobodkin A.I."/>
        </authorList>
    </citation>
    <scope>NUCLEOTIDE SEQUENCE</scope>
    <source>
        <strain evidence="4">M17dextr</strain>
    </source>
</reference>
<evidence type="ECO:0000313" key="4">
    <source>
        <dbReference type="EMBL" id="MDI6450044.1"/>
    </source>
</evidence>
<evidence type="ECO:0000256" key="2">
    <source>
        <dbReference type="SAM" id="Phobius"/>
    </source>
</evidence>
<evidence type="ECO:0000256" key="1">
    <source>
        <dbReference type="SAM" id="MobiDB-lite"/>
    </source>
</evidence>
<dbReference type="InterPro" id="IPR052173">
    <property type="entry name" value="Beta-lactam_resp_regulator"/>
</dbReference>
<dbReference type="Proteomes" id="UP001431776">
    <property type="component" value="Unassembled WGS sequence"/>
</dbReference>
<dbReference type="Gene3D" id="3.30.2010.10">
    <property type="entry name" value="Metalloproteases ('zincins'), catalytic domain"/>
    <property type="match status" value="1"/>
</dbReference>
<feature type="transmembrane region" description="Helical" evidence="2">
    <location>
        <begin position="349"/>
        <end position="368"/>
    </location>
</feature>
<dbReference type="EMBL" id="JASCXX010000016">
    <property type="protein sequence ID" value="MDI6450044.1"/>
    <property type="molecule type" value="Genomic_DNA"/>
</dbReference>
<dbReference type="CDD" id="cd07341">
    <property type="entry name" value="M56_BlaR1_MecR1_like"/>
    <property type="match status" value="1"/>
</dbReference>
<feature type="transmembrane region" description="Helical" evidence="2">
    <location>
        <begin position="253"/>
        <end position="275"/>
    </location>
</feature>
<dbReference type="Pfam" id="PF07676">
    <property type="entry name" value="PD40"/>
    <property type="match status" value="2"/>
</dbReference>
<proteinExistence type="predicted"/>
<feature type="region of interest" description="Disordered" evidence="1">
    <location>
        <begin position="91"/>
        <end position="133"/>
    </location>
</feature>
<dbReference type="InterPro" id="IPR008756">
    <property type="entry name" value="Peptidase_M56"/>
</dbReference>
<keyword evidence="2" id="KW-0472">Membrane</keyword>
<dbReference type="PANTHER" id="PTHR34978">
    <property type="entry name" value="POSSIBLE SENSOR-TRANSDUCER PROTEIN BLAR"/>
    <property type="match status" value="1"/>
</dbReference>
<feature type="domain" description="Peptidase M56" evidence="3">
    <location>
        <begin position="15"/>
        <end position="339"/>
    </location>
</feature>
<accession>A0AAW6U0L8</accession>
<keyword evidence="2" id="KW-0812">Transmembrane</keyword>
<dbReference type="SUPFAM" id="SSF82171">
    <property type="entry name" value="DPP6 N-terminal domain-like"/>
    <property type="match status" value="2"/>
</dbReference>
<feature type="compositionally biased region" description="Basic and acidic residues" evidence="1">
    <location>
        <begin position="124"/>
        <end position="133"/>
    </location>
</feature>
<sequence>MDAFLTHIQPFFAWLLETTVIASMVICLILAAQRLLGKRLGPRWCHALWLVLLLRMVLPWAPPSPLSLRSLIPASIPRGRSHARIHGVWQEDHSDPGQASGPTEPKLISPSRPTGGGPQTAPQRAERAAKTESPKTSALAVVRHRLPLFWLIGTVVLGGYLLAGNFTLWRIVKRERPLVTESILELFERCKSQMGVETIVALVPSDRVNTAALFGFLRPRLLLPRDLIETASGEELRYIFLHELAHLKRHDIYLGWLASLLQILHWFNPLVWLAFHKMRADRELACDALVLTRTGQDESQQYGRTIVGLLERFSCARRLPAMAGILENQSQLKRRIAMIATFRHQSYRWSPAALVLIVALACVSLINAQGSGIGSLSIGNQGADARQAPSRQAEDSISDPNTGLQFRKVCAITGSKDVIEYNTDLGMSPNGRFLSYGKYVIPVGDEDVRPFADLPAGRSSWSPDGTMVAFYSGGIWVVPVSPQTGKPTGPARKLVDDDIYWYHHQVQWSPDSKRFVYEGREGHLMVLSVEDGVATQITAEPTSRRVPGGWSPDGRWIAYWRGDNSICLIPSQGGEPRKLIDVKQRVDPSWSRDGKWILYQFYGGQSLQFVRVADALAVDIAVPDDVGTFLAWSSDGERMVFYRPSFEWTDSLRVVPAAGGAPINPAWGMILSASDHHWSSDSRSIFAWRQYRQEKGYWVVPLSGPAPYPVQLPASVGGTLAQMSLSPKADRVLFSSELDKETIEYWVASISAGTGRPVGTPVKVFDKGRAERPGWSPDESRLSLVCDGDLWIAYTDGRPPVKFTGPSDKKVVGHQWSPDGSAISWITYEPNSTRSTLRVCRLSEDTARDIANTAKYIGHTWSPDGTWIAYSLYTRALGTTRELFIVSAAGGEPRRLMEATYDDYHDAFEYTWCPQGEKLVALWGRRLLTFDAASGQQRQVGGLLDPMWGRCIAIECSPDGQTLALDLEARPRSSDHKDPELRVFTVTLADGKWAEPAGKVSSGYSVRWSPDGKWLSFDCDESIKLRPAGLLWEVDVHPYLDRFTDEGTAPEARPSS</sequence>
<feature type="region of interest" description="Disordered" evidence="1">
    <location>
        <begin position="379"/>
        <end position="400"/>
    </location>
</feature>
<feature type="transmembrane region" description="Helical" evidence="2">
    <location>
        <begin position="12"/>
        <end position="32"/>
    </location>
</feature>
<dbReference type="RefSeq" id="WP_349245453.1">
    <property type="nucleotide sequence ID" value="NZ_JASCXX010000016.1"/>
</dbReference>
<evidence type="ECO:0000259" key="3">
    <source>
        <dbReference type="Pfam" id="PF05569"/>
    </source>
</evidence>
<keyword evidence="5" id="KW-1185">Reference proteome</keyword>
<protein>
    <submittedName>
        <fullName evidence="4">M56 family metallopeptidase</fullName>
    </submittedName>
</protein>
<organism evidence="4 5">
    <name type="scientific">Anaerobaca lacustris</name>
    <dbReference type="NCBI Taxonomy" id="3044600"/>
    <lineage>
        <taxon>Bacteria</taxon>
        <taxon>Pseudomonadati</taxon>
        <taxon>Planctomycetota</taxon>
        <taxon>Phycisphaerae</taxon>
        <taxon>Sedimentisphaerales</taxon>
        <taxon>Anaerobacaceae</taxon>
        <taxon>Anaerobaca</taxon>
    </lineage>
</organism>
<dbReference type="AlphaFoldDB" id="A0AAW6U0L8"/>
<comment type="caution">
    <text evidence="4">The sequence shown here is derived from an EMBL/GenBank/DDBJ whole genome shotgun (WGS) entry which is preliminary data.</text>
</comment>
<dbReference type="Gene3D" id="2.120.10.30">
    <property type="entry name" value="TolB, C-terminal domain"/>
    <property type="match status" value="2"/>
</dbReference>
<dbReference type="PANTHER" id="PTHR34978:SF3">
    <property type="entry name" value="SLR0241 PROTEIN"/>
    <property type="match status" value="1"/>
</dbReference>
<feature type="transmembrane region" description="Helical" evidence="2">
    <location>
        <begin position="148"/>
        <end position="168"/>
    </location>
</feature>
<dbReference type="Pfam" id="PF05569">
    <property type="entry name" value="Peptidase_M56"/>
    <property type="match status" value="1"/>
</dbReference>
<dbReference type="InterPro" id="IPR011042">
    <property type="entry name" value="6-blade_b-propeller_TolB-like"/>
</dbReference>
<dbReference type="InterPro" id="IPR011659">
    <property type="entry name" value="WD40"/>
</dbReference>
<name>A0AAW6U0L8_9BACT</name>
<keyword evidence="2" id="KW-1133">Transmembrane helix</keyword>
<evidence type="ECO:0000313" key="5">
    <source>
        <dbReference type="Proteomes" id="UP001431776"/>
    </source>
</evidence>